<feature type="signal peptide" evidence="2">
    <location>
        <begin position="1"/>
        <end position="27"/>
    </location>
</feature>
<evidence type="ECO:0000259" key="3">
    <source>
        <dbReference type="Pfam" id="PF02837"/>
    </source>
</evidence>
<dbReference type="InterPro" id="IPR054363">
    <property type="entry name" value="GH95_cat"/>
</dbReference>
<dbReference type="Pfam" id="PF14498">
    <property type="entry name" value="Glyco_hyd_65N_2"/>
    <property type="match status" value="2"/>
</dbReference>
<dbReference type="GO" id="GO:0005975">
    <property type="term" value="P:carbohydrate metabolic process"/>
    <property type="evidence" value="ECO:0007669"/>
    <property type="project" value="InterPro"/>
</dbReference>
<evidence type="ECO:0000259" key="6">
    <source>
        <dbReference type="Pfam" id="PF22124"/>
    </source>
</evidence>
<evidence type="ECO:0000313" key="7">
    <source>
        <dbReference type="EMBL" id="PWS33237.1"/>
    </source>
</evidence>
<dbReference type="SUPFAM" id="SSF49785">
    <property type="entry name" value="Galactose-binding domain-like"/>
    <property type="match status" value="1"/>
</dbReference>
<feature type="chain" id="PRO_5016359736" evidence="2">
    <location>
        <begin position="28"/>
        <end position="941"/>
    </location>
</feature>
<dbReference type="InterPro" id="IPR012341">
    <property type="entry name" value="6hp_glycosidase-like_sf"/>
</dbReference>
<comment type="similarity">
    <text evidence="1">Belongs to the glycosyl hydrolase 2 family.</text>
</comment>
<dbReference type="EMBL" id="QGNY01000001">
    <property type="protein sequence ID" value="PWS33237.1"/>
    <property type="molecule type" value="Genomic_DNA"/>
</dbReference>
<dbReference type="InterPro" id="IPR008928">
    <property type="entry name" value="6-hairpin_glycosidase_sf"/>
</dbReference>
<keyword evidence="8" id="KW-1185">Reference proteome</keyword>
<evidence type="ECO:0000313" key="8">
    <source>
        <dbReference type="Proteomes" id="UP000245391"/>
    </source>
</evidence>
<evidence type="ECO:0000259" key="5">
    <source>
        <dbReference type="Pfam" id="PF21307"/>
    </source>
</evidence>
<evidence type="ECO:0000259" key="4">
    <source>
        <dbReference type="Pfam" id="PF14498"/>
    </source>
</evidence>
<evidence type="ECO:0000256" key="1">
    <source>
        <dbReference type="ARBA" id="ARBA00007401"/>
    </source>
</evidence>
<dbReference type="Gene3D" id="1.50.10.10">
    <property type="match status" value="1"/>
</dbReference>
<feature type="domain" description="Glycosyl hydrolase family 95 N-terminal" evidence="4">
    <location>
        <begin position="289"/>
        <end position="438"/>
    </location>
</feature>
<feature type="domain" description="Glycosyl hydrolases family 2 sugar binding" evidence="3">
    <location>
        <begin position="143"/>
        <end position="260"/>
    </location>
</feature>
<sequence length="941" mass="105250">MFTALTKTTKYFSVLFLLSLGCVNVFAQNNQLWYNKPAEKWTDALPIGNGRLGAMIFAGPMVDHIQFNEETLWTGKPRDYNKKGASAYLPQIRKLLFEGKQKEAEDLAQQEFMGLLSETGDRSKWVKEMQSGKGIQGNPASESYDDKLWKTIQVPSYEGWEAVGLANLDGAVWFRTTFDVPENWLGKDLVLDLNRIRDQDFTYINGQLVGNTDSNEPRKYTIPAKLIKKGKNTIAIQVLNYYDKGGLAGYKDTKKKIGIYPVGLDVEQGISLVKTWKYKIQNEDPPEVAQYQASYQPFGDLNLYFKQTKLPITNYRRSLDLSTAISKTSYSLGGVAYEREYFSSEPNQAIVIHLSASKLGSISFDAELSSVHRKSEIRVLKDHSIALTVQVKDGALRGESRLTAIVKKGTVKIINNKISINLADEVTLYLTAGTNFVNANDVSGNPELANIKALDGLKGKSYAEVKADHIKEYQSYYNTFSVNFGSSENENLPTDERLEKFATSNDPAFAGLYMQYGRYLLISSSRPGTQPANLQGIWNDLLSPPWGSKYTTNINLEMNYWPTEVLNLSALNDPLFKKIKGLSISGKETAKEYYNAKGWVLHHNTDLWNGTAPINASNHGIWVSGAGWLSEHLWEHYLFTRDKQFLENEAYPLMKESALFFEDFLVKDPKTGWLISTPSNSPENGGLVAGPTMDHQIIRTLFRNCIEASKVLGKDEAFRKDLLTKVQQIAPNQIGKYGQLQEWLQDVDDTTNKHRHVSHLWGVFPGNDITWDGDAKMMNAAKQSLIYRGDDATGWSLAWKINFWARFKDGDHAMKLVKMLIKPAGNGAGSYVNLFDAHPPFQIDGNFGGLAGIAEMIVQSHQGYIDLLPALPSDLPFGEVKGLCARGGFELNINWDKGKLTALEVKSKSGGICKIRYKNQAISIDTKAGKVYKVSGELKAL</sequence>
<feature type="domain" description="Alpha fucosidase A-like C-terminal" evidence="5">
    <location>
        <begin position="859"/>
        <end position="931"/>
    </location>
</feature>
<dbReference type="Pfam" id="PF22124">
    <property type="entry name" value="Glyco_hydro_95_cat"/>
    <property type="match status" value="1"/>
</dbReference>
<dbReference type="Pfam" id="PF02837">
    <property type="entry name" value="Glyco_hydro_2_N"/>
    <property type="match status" value="1"/>
</dbReference>
<dbReference type="GO" id="GO:0004560">
    <property type="term" value="F:alpha-L-fucosidase activity"/>
    <property type="evidence" value="ECO:0007669"/>
    <property type="project" value="TreeGrafter"/>
</dbReference>
<reference evidence="8" key="1">
    <citation type="submission" date="2018-05" db="EMBL/GenBank/DDBJ databases">
        <title>Pedobacter paludis sp. nov., isolated from wetland soil.</title>
        <authorList>
            <person name="Zhang Y."/>
        </authorList>
    </citation>
    <scope>NUCLEOTIDE SEQUENCE [LARGE SCALE GENOMIC DNA]</scope>
    <source>
        <strain evidence="8">R-8</strain>
    </source>
</reference>
<protein>
    <submittedName>
        <fullName evidence="7">Alpha-L-fucosidase</fullName>
    </submittedName>
</protein>
<dbReference type="Gene3D" id="2.70.98.50">
    <property type="entry name" value="putative glycoside hydrolase family protein from bacillus halodurans"/>
    <property type="match status" value="1"/>
</dbReference>
<feature type="domain" description="Glycosyl hydrolase family 95 catalytic" evidence="6">
    <location>
        <begin position="461"/>
        <end position="857"/>
    </location>
</feature>
<dbReference type="InterPro" id="IPR006104">
    <property type="entry name" value="Glyco_hydro_2_N"/>
</dbReference>
<name>A0A317F5B7_9SPHI</name>
<dbReference type="AlphaFoldDB" id="A0A317F5B7"/>
<evidence type="ECO:0000256" key="2">
    <source>
        <dbReference type="SAM" id="SignalP"/>
    </source>
</evidence>
<dbReference type="OrthoDB" id="9802600at2"/>
<gene>
    <name evidence="7" type="ORF">DF947_00980</name>
</gene>
<dbReference type="Pfam" id="PF21307">
    <property type="entry name" value="Glyco_hydro_95_C"/>
    <property type="match status" value="1"/>
</dbReference>
<organism evidence="7 8">
    <name type="scientific">Pedobacter paludis</name>
    <dbReference type="NCBI Taxonomy" id="2203212"/>
    <lineage>
        <taxon>Bacteria</taxon>
        <taxon>Pseudomonadati</taxon>
        <taxon>Bacteroidota</taxon>
        <taxon>Sphingobacteriia</taxon>
        <taxon>Sphingobacteriales</taxon>
        <taxon>Sphingobacteriaceae</taxon>
        <taxon>Pedobacter</taxon>
    </lineage>
</organism>
<dbReference type="InterPro" id="IPR049053">
    <property type="entry name" value="AFCA-like_C"/>
</dbReference>
<proteinExistence type="inferred from homology"/>
<dbReference type="Gene3D" id="2.60.120.260">
    <property type="entry name" value="Galactose-binding domain-like"/>
    <property type="match status" value="1"/>
</dbReference>
<keyword evidence="2" id="KW-0732">Signal</keyword>
<dbReference type="SUPFAM" id="SSF48208">
    <property type="entry name" value="Six-hairpin glycosidases"/>
    <property type="match status" value="1"/>
</dbReference>
<dbReference type="PANTHER" id="PTHR31084:SF0">
    <property type="entry name" value="ALPHA-L-FUCOSIDASE 2"/>
    <property type="match status" value="1"/>
</dbReference>
<accession>A0A317F5B7</accession>
<comment type="caution">
    <text evidence="7">The sequence shown here is derived from an EMBL/GenBank/DDBJ whole genome shotgun (WGS) entry which is preliminary data.</text>
</comment>
<dbReference type="PROSITE" id="PS51257">
    <property type="entry name" value="PROKAR_LIPOPROTEIN"/>
    <property type="match status" value="1"/>
</dbReference>
<dbReference type="InterPro" id="IPR008979">
    <property type="entry name" value="Galactose-bd-like_sf"/>
</dbReference>
<dbReference type="PANTHER" id="PTHR31084">
    <property type="entry name" value="ALPHA-L-FUCOSIDASE 2"/>
    <property type="match status" value="1"/>
</dbReference>
<feature type="domain" description="Glycosyl hydrolase family 95 N-terminal" evidence="4">
    <location>
        <begin position="32"/>
        <end position="114"/>
    </location>
</feature>
<dbReference type="Proteomes" id="UP000245391">
    <property type="component" value="Unassembled WGS sequence"/>
</dbReference>
<dbReference type="InterPro" id="IPR027414">
    <property type="entry name" value="GH95_N_dom"/>
</dbReference>
<dbReference type="RefSeq" id="WP_109927824.1">
    <property type="nucleotide sequence ID" value="NZ_QGNY01000001.1"/>
</dbReference>